<reference evidence="2" key="1">
    <citation type="submission" date="2018-10" db="EMBL/GenBank/DDBJ databases">
        <title>Transcriptome assembly of Aceria tosichella (Wheat curl mite) Type 2.</title>
        <authorList>
            <person name="Scully E.D."/>
            <person name="Geib S.M."/>
            <person name="Palmer N.A."/>
            <person name="Gupta A.K."/>
            <person name="Sarath G."/>
            <person name="Tatineni S."/>
        </authorList>
    </citation>
    <scope>NUCLEOTIDE SEQUENCE</scope>
    <source>
        <strain evidence="2">LincolnNE</strain>
    </source>
</reference>
<dbReference type="PANTHER" id="PTHR46035:SF1">
    <property type="entry name" value="TETRATRICOPEPTIDE REPEAT PROTEIN 4"/>
    <property type="match status" value="1"/>
</dbReference>
<evidence type="ECO:0000256" key="1">
    <source>
        <dbReference type="PROSITE-ProRule" id="PRU00339"/>
    </source>
</evidence>
<feature type="repeat" description="TPR" evidence="1">
    <location>
        <begin position="110"/>
        <end position="143"/>
    </location>
</feature>
<dbReference type="AlphaFoldDB" id="A0A6G1SKW7"/>
<dbReference type="EMBL" id="GGYP01005782">
    <property type="protein sequence ID" value="MDE50553.1"/>
    <property type="molecule type" value="Transcribed_RNA"/>
</dbReference>
<dbReference type="SUPFAM" id="SSF48452">
    <property type="entry name" value="TPR-like"/>
    <property type="match status" value="1"/>
</dbReference>
<protein>
    <submittedName>
        <fullName evidence="2">Tetratricopeptide repeat protein 4</fullName>
    </submittedName>
</protein>
<dbReference type="GO" id="GO:0005829">
    <property type="term" value="C:cytosol"/>
    <property type="evidence" value="ECO:0007669"/>
    <property type="project" value="TreeGrafter"/>
</dbReference>
<dbReference type="PANTHER" id="PTHR46035">
    <property type="entry name" value="TETRATRICOPEPTIDE REPEAT PROTEIN 4"/>
    <property type="match status" value="1"/>
</dbReference>
<dbReference type="Gene3D" id="1.25.40.10">
    <property type="entry name" value="Tetratricopeptide repeat domain"/>
    <property type="match status" value="1"/>
</dbReference>
<dbReference type="Pfam" id="PF00515">
    <property type="entry name" value="TPR_1"/>
    <property type="match status" value="1"/>
</dbReference>
<sequence>MDPEDIADYFKKHRYYDRFDEKNWRQEMEEHPLLMTKSPENPDQIPPLVEAIRQLKYGEDCNSPEELAKQYKLDGNELFKQRKFDAAAASYTKGLAYLSKELDETAELKSVLFSNRAACYVMTKNYQKAIDDCKEALRINPNNLRARQRMEESLYKNYNK</sequence>
<dbReference type="GO" id="GO:0030544">
    <property type="term" value="F:Hsp70 protein binding"/>
    <property type="evidence" value="ECO:0007669"/>
    <property type="project" value="TreeGrafter"/>
</dbReference>
<name>A0A6G1SKW7_9ACAR</name>
<dbReference type="SMART" id="SM00028">
    <property type="entry name" value="TPR"/>
    <property type="match status" value="2"/>
</dbReference>
<dbReference type="GO" id="GO:0051879">
    <property type="term" value="F:Hsp90 protein binding"/>
    <property type="evidence" value="ECO:0007669"/>
    <property type="project" value="TreeGrafter"/>
</dbReference>
<dbReference type="PROSITE" id="PS50005">
    <property type="entry name" value="TPR"/>
    <property type="match status" value="1"/>
</dbReference>
<gene>
    <name evidence="2" type="primary">TTC4</name>
    <name evidence="2" type="ORF">g.20395</name>
</gene>
<accession>A0A6G1SKW7</accession>
<evidence type="ECO:0000313" key="2">
    <source>
        <dbReference type="EMBL" id="MDE50553.1"/>
    </source>
</evidence>
<dbReference type="GO" id="GO:0005634">
    <property type="term" value="C:nucleus"/>
    <property type="evidence" value="ECO:0007669"/>
    <property type="project" value="TreeGrafter"/>
</dbReference>
<keyword evidence="1" id="KW-0802">TPR repeat</keyword>
<proteinExistence type="predicted"/>
<organism evidence="2">
    <name type="scientific">Aceria tosichella</name>
    <name type="common">wheat curl mite</name>
    <dbReference type="NCBI Taxonomy" id="561515"/>
    <lineage>
        <taxon>Eukaryota</taxon>
        <taxon>Metazoa</taxon>
        <taxon>Ecdysozoa</taxon>
        <taxon>Arthropoda</taxon>
        <taxon>Chelicerata</taxon>
        <taxon>Arachnida</taxon>
        <taxon>Acari</taxon>
        <taxon>Acariformes</taxon>
        <taxon>Trombidiformes</taxon>
        <taxon>Prostigmata</taxon>
        <taxon>Eupodina</taxon>
        <taxon>Eriophyoidea</taxon>
        <taxon>Eriophyidae</taxon>
        <taxon>Eriophyinae</taxon>
        <taxon>Aceriini</taxon>
        <taxon>Aceria</taxon>
    </lineage>
</organism>
<dbReference type="InterPro" id="IPR019734">
    <property type="entry name" value="TPR_rpt"/>
</dbReference>
<dbReference type="InterPro" id="IPR011990">
    <property type="entry name" value="TPR-like_helical_dom_sf"/>
</dbReference>
<dbReference type="GO" id="GO:0006457">
    <property type="term" value="P:protein folding"/>
    <property type="evidence" value="ECO:0007669"/>
    <property type="project" value="TreeGrafter"/>
</dbReference>